<gene>
    <name evidence="2" type="ORF">B0174_07120</name>
</gene>
<sequence>MLLFQKLTKGQIIATCKNCKNEIEAKKRQCPYCGILNPTVTLKDIFIGLTIVIFVMSIVTYFLKN</sequence>
<evidence type="ECO:0000256" key="1">
    <source>
        <dbReference type="SAM" id="Phobius"/>
    </source>
</evidence>
<dbReference type="AlphaFoldDB" id="A0A363CYK8"/>
<dbReference type="RefSeq" id="WP_108559131.1">
    <property type="nucleotide sequence ID" value="NZ_MUXE01000009.1"/>
</dbReference>
<evidence type="ECO:0000313" key="3">
    <source>
        <dbReference type="Proteomes" id="UP000251135"/>
    </source>
</evidence>
<name>A0A363CYK8_9BACT</name>
<dbReference type="OrthoDB" id="5373239at2"/>
<evidence type="ECO:0008006" key="4">
    <source>
        <dbReference type="Google" id="ProtNLM"/>
    </source>
</evidence>
<accession>A0A363CYK8</accession>
<proteinExistence type="predicted"/>
<comment type="caution">
    <text evidence="2">The sequence shown here is derived from an EMBL/GenBank/DDBJ whole genome shotgun (WGS) entry which is preliminary data.</text>
</comment>
<keyword evidence="1" id="KW-0812">Transmembrane</keyword>
<dbReference type="EMBL" id="MUXE01000009">
    <property type="protein sequence ID" value="PUE64159.1"/>
    <property type="molecule type" value="Genomic_DNA"/>
</dbReference>
<keyword evidence="1" id="KW-1133">Transmembrane helix</keyword>
<evidence type="ECO:0000313" key="2">
    <source>
        <dbReference type="EMBL" id="PUE64159.1"/>
    </source>
</evidence>
<feature type="transmembrane region" description="Helical" evidence="1">
    <location>
        <begin position="45"/>
        <end position="63"/>
    </location>
</feature>
<keyword evidence="3" id="KW-1185">Reference proteome</keyword>
<keyword evidence="1" id="KW-0472">Membrane</keyword>
<dbReference type="Proteomes" id="UP000251135">
    <property type="component" value="Unassembled WGS sequence"/>
</dbReference>
<reference evidence="2 3" key="1">
    <citation type="submission" date="2017-02" db="EMBL/GenBank/DDBJ databases">
        <title>Arcobacter caeni sp. nov, a new Arcobacter species isolated from reclaimed water.</title>
        <authorList>
            <person name="Figueras M.J."/>
            <person name="Perez-Cataluna A."/>
            <person name="Salas-Masso N."/>
        </authorList>
    </citation>
    <scope>NUCLEOTIDE SEQUENCE [LARGE SCALE GENOMIC DNA]</scope>
    <source>
        <strain evidence="2 3">RW17-10</strain>
    </source>
</reference>
<organism evidence="2 3">
    <name type="scientific">Arcobacter caeni</name>
    <dbReference type="NCBI Taxonomy" id="1912877"/>
    <lineage>
        <taxon>Bacteria</taxon>
        <taxon>Pseudomonadati</taxon>
        <taxon>Campylobacterota</taxon>
        <taxon>Epsilonproteobacteria</taxon>
        <taxon>Campylobacterales</taxon>
        <taxon>Arcobacteraceae</taxon>
        <taxon>Arcobacter</taxon>
    </lineage>
</organism>
<protein>
    <recommendedName>
        <fullName evidence="4">Zinc ribbon domain-containing protein</fullName>
    </recommendedName>
</protein>